<dbReference type="CDD" id="cd19598">
    <property type="entry name" value="serpin77Ba-like_insects"/>
    <property type="match status" value="1"/>
</dbReference>
<keyword evidence="4" id="KW-0732">Signal</keyword>
<evidence type="ECO:0000256" key="4">
    <source>
        <dbReference type="SAM" id="SignalP"/>
    </source>
</evidence>
<name>A0A0T6AXD6_9SCAR</name>
<dbReference type="PANTHER" id="PTHR11461">
    <property type="entry name" value="SERINE PROTEASE INHIBITOR, SERPIN"/>
    <property type="match status" value="1"/>
</dbReference>
<dbReference type="SUPFAM" id="SSF56574">
    <property type="entry name" value="Serpins"/>
    <property type="match status" value="1"/>
</dbReference>
<dbReference type="InterPro" id="IPR000215">
    <property type="entry name" value="Serpin_fam"/>
</dbReference>
<dbReference type="EMBL" id="LJIG01022579">
    <property type="protein sequence ID" value="KRT79823.1"/>
    <property type="molecule type" value="Genomic_DNA"/>
</dbReference>
<evidence type="ECO:0000256" key="3">
    <source>
        <dbReference type="RuleBase" id="RU000411"/>
    </source>
</evidence>
<keyword evidence="7" id="KW-1185">Reference proteome</keyword>
<evidence type="ECO:0000313" key="7">
    <source>
        <dbReference type="Proteomes" id="UP000051574"/>
    </source>
</evidence>
<evidence type="ECO:0000256" key="2">
    <source>
        <dbReference type="ARBA" id="ARBA00022900"/>
    </source>
</evidence>
<accession>A0A0T6AXD6</accession>
<comment type="caution">
    <text evidence="6">The sequence shown here is derived from an EMBL/GenBank/DDBJ whole genome shotgun (WGS) entry which is preliminary data.</text>
</comment>
<gene>
    <name evidence="6" type="ORF">AMK59_7056</name>
</gene>
<dbReference type="InterPro" id="IPR042178">
    <property type="entry name" value="Serpin_sf_1"/>
</dbReference>
<dbReference type="GO" id="GO:0005615">
    <property type="term" value="C:extracellular space"/>
    <property type="evidence" value="ECO:0007669"/>
    <property type="project" value="InterPro"/>
</dbReference>
<dbReference type="Gene3D" id="3.30.497.10">
    <property type="entry name" value="Antithrombin, subunit I, domain 2"/>
    <property type="match status" value="1"/>
</dbReference>
<dbReference type="InterPro" id="IPR042185">
    <property type="entry name" value="Serpin_sf_2"/>
</dbReference>
<dbReference type="InterPro" id="IPR023796">
    <property type="entry name" value="Serpin_dom"/>
</dbReference>
<dbReference type="AlphaFoldDB" id="A0A0T6AXD6"/>
<dbReference type="InterPro" id="IPR036186">
    <property type="entry name" value="Serpin_sf"/>
</dbReference>
<sequence length="403" mass="45545">MRLFDIFVVSASLICIASTQIQLNSVSTALNQFALNFLAETCTQADASLNLALSPYTIWNVMAIINEGARKNTELQLERTLGIPSNRTLREQFRKLQQSLNKQILKNSNGVSLDTLNAVFTRLEKKINPEYQQLIQKLYNVDVTALDFNNAKYATKFINGKLSNVTRGRVDEIVQEGDLTDAQIFVTSALFFKGLWNLKFNISSTKEESFYNDRREVIGTVPMMYNKGLFPLTKVLNDKAFALELPYLDEKMSMIIILPVSTTLQTVVDMLARKSFKTILDDLERSSAIFRNDPVKVYIPRFKIKSDLNLNYVLDRMGIQDVFNSAVADLLGISVDPMHLSRVIHKAEIEVDEDGTVASSISAGEIENKQPPVKIKVNRPFAYFVYDKETQSIVFMGKYSSPV</sequence>
<feature type="signal peptide" evidence="4">
    <location>
        <begin position="1"/>
        <end position="19"/>
    </location>
</feature>
<feature type="chain" id="PRO_5006668192" description="Serpin domain-containing protein" evidence="4">
    <location>
        <begin position="20"/>
        <end position="403"/>
    </location>
</feature>
<dbReference type="Proteomes" id="UP000051574">
    <property type="component" value="Unassembled WGS sequence"/>
</dbReference>
<evidence type="ECO:0000313" key="6">
    <source>
        <dbReference type="EMBL" id="KRT79823.1"/>
    </source>
</evidence>
<feature type="domain" description="Serpin" evidence="5">
    <location>
        <begin position="35"/>
        <end position="402"/>
    </location>
</feature>
<organism evidence="6 7">
    <name type="scientific">Oryctes borbonicus</name>
    <dbReference type="NCBI Taxonomy" id="1629725"/>
    <lineage>
        <taxon>Eukaryota</taxon>
        <taxon>Metazoa</taxon>
        <taxon>Ecdysozoa</taxon>
        <taxon>Arthropoda</taxon>
        <taxon>Hexapoda</taxon>
        <taxon>Insecta</taxon>
        <taxon>Pterygota</taxon>
        <taxon>Neoptera</taxon>
        <taxon>Endopterygota</taxon>
        <taxon>Coleoptera</taxon>
        <taxon>Polyphaga</taxon>
        <taxon>Scarabaeiformia</taxon>
        <taxon>Scarabaeidae</taxon>
        <taxon>Dynastinae</taxon>
        <taxon>Oryctes</taxon>
    </lineage>
</organism>
<dbReference type="GO" id="GO:0004867">
    <property type="term" value="F:serine-type endopeptidase inhibitor activity"/>
    <property type="evidence" value="ECO:0007669"/>
    <property type="project" value="UniProtKB-KW"/>
</dbReference>
<dbReference type="Gene3D" id="2.30.39.10">
    <property type="entry name" value="Alpha-1-antitrypsin, domain 1"/>
    <property type="match status" value="1"/>
</dbReference>
<dbReference type="SMART" id="SM00093">
    <property type="entry name" value="SERPIN"/>
    <property type="match status" value="1"/>
</dbReference>
<evidence type="ECO:0000256" key="1">
    <source>
        <dbReference type="ARBA" id="ARBA00022690"/>
    </source>
</evidence>
<protein>
    <recommendedName>
        <fullName evidence="5">Serpin domain-containing protein</fullName>
    </recommendedName>
</protein>
<keyword evidence="1" id="KW-0646">Protease inhibitor</keyword>
<dbReference type="PANTHER" id="PTHR11461:SF367">
    <property type="entry name" value="GH21475P-RELATED"/>
    <property type="match status" value="1"/>
</dbReference>
<reference evidence="6 7" key="1">
    <citation type="submission" date="2015-09" db="EMBL/GenBank/DDBJ databases">
        <title>Draft genome of the scarab beetle Oryctes borbonicus.</title>
        <authorList>
            <person name="Meyer J.M."/>
            <person name="Markov G.V."/>
            <person name="Baskaran P."/>
            <person name="Herrmann M."/>
            <person name="Sommer R.J."/>
            <person name="Roedelsperger C."/>
        </authorList>
    </citation>
    <scope>NUCLEOTIDE SEQUENCE [LARGE SCALE GENOMIC DNA]</scope>
    <source>
        <strain evidence="6">OB123</strain>
        <tissue evidence="6">Whole animal</tissue>
    </source>
</reference>
<evidence type="ECO:0000259" key="5">
    <source>
        <dbReference type="SMART" id="SM00093"/>
    </source>
</evidence>
<dbReference type="Pfam" id="PF00079">
    <property type="entry name" value="Serpin"/>
    <property type="match status" value="1"/>
</dbReference>
<comment type="similarity">
    <text evidence="3">Belongs to the serpin family.</text>
</comment>
<keyword evidence="2" id="KW-0722">Serine protease inhibitor</keyword>
<dbReference type="OrthoDB" id="9440847at2759"/>
<proteinExistence type="inferred from homology"/>